<dbReference type="PIRSF" id="PIRSF001365">
    <property type="entry name" value="DHDPS"/>
    <property type="match status" value="1"/>
</dbReference>
<dbReference type="PANTHER" id="PTHR12128">
    <property type="entry name" value="DIHYDRODIPICOLINATE SYNTHASE"/>
    <property type="match status" value="1"/>
</dbReference>
<dbReference type="InterPro" id="IPR002220">
    <property type="entry name" value="DapA-like"/>
</dbReference>
<dbReference type="GO" id="GO:0008747">
    <property type="term" value="F:N-acetylneuraminate lyase activity"/>
    <property type="evidence" value="ECO:0007669"/>
    <property type="project" value="UniProtKB-EC"/>
</dbReference>
<dbReference type="RefSeq" id="WP_367639757.1">
    <property type="nucleotide sequence ID" value="NZ_JBFNQN010000012.1"/>
</dbReference>
<dbReference type="EC" id="4.1.3.3" evidence="4"/>
<dbReference type="InterPro" id="IPR013785">
    <property type="entry name" value="Aldolase_TIM"/>
</dbReference>
<comment type="caution">
    <text evidence="4">The sequence shown here is derived from an EMBL/GenBank/DDBJ whole genome shotgun (WGS) entry which is preliminary data.</text>
</comment>
<dbReference type="EC" id="4.2.1.41" evidence="4"/>
<dbReference type="SMART" id="SM01130">
    <property type="entry name" value="DHDPS"/>
    <property type="match status" value="1"/>
</dbReference>
<dbReference type="GO" id="GO:0008840">
    <property type="term" value="F:4-hydroxy-tetrahydrodipicolinate synthase activity"/>
    <property type="evidence" value="ECO:0007669"/>
    <property type="project" value="UniProtKB-EC"/>
</dbReference>
<protein>
    <submittedName>
        <fullName evidence="4">Dihydrodipicolinate synthase family protein</fullName>
        <ecNumber evidence="4">4.1.3.3</ecNumber>
        <ecNumber evidence="4">4.2.1.41</ecNumber>
        <ecNumber evidence="4">4.3.3.7</ecNumber>
    </submittedName>
</protein>
<proteinExistence type="inferred from homology"/>
<evidence type="ECO:0000256" key="2">
    <source>
        <dbReference type="ARBA" id="ARBA00023239"/>
    </source>
</evidence>
<dbReference type="Gene3D" id="3.20.20.70">
    <property type="entry name" value="Aldolase class I"/>
    <property type="match status" value="1"/>
</dbReference>
<evidence type="ECO:0000313" key="5">
    <source>
        <dbReference type="Proteomes" id="UP001555826"/>
    </source>
</evidence>
<dbReference type="PANTHER" id="PTHR12128:SF66">
    <property type="entry name" value="4-HYDROXY-2-OXOGLUTARATE ALDOLASE, MITOCHONDRIAL"/>
    <property type="match status" value="1"/>
</dbReference>
<dbReference type="EMBL" id="JBFNQN010000012">
    <property type="protein sequence ID" value="MEW9266623.1"/>
    <property type="molecule type" value="Genomic_DNA"/>
</dbReference>
<gene>
    <name evidence="4" type="ORF">AB1207_17880</name>
</gene>
<dbReference type="Pfam" id="PF00701">
    <property type="entry name" value="DHDPS"/>
    <property type="match status" value="1"/>
</dbReference>
<keyword evidence="2 3" id="KW-0456">Lyase</keyword>
<dbReference type="PRINTS" id="PR00146">
    <property type="entry name" value="DHPICSNTHASE"/>
</dbReference>
<evidence type="ECO:0000256" key="1">
    <source>
        <dbReference type="ARBA" id="ARBA00007592"/>
    </source>
</evidence>
<dbReference type="CDD" id="cd00408">
    <property type="entry name" value="DHDPS-like"/>
    <property type="match status" value="1"/>
</dbReference>
<evidence type="ECO:0000313" key="4">
    <source>
        <dbReference type="EMBL" id="MEW9266623.1"/>
    </source>
</evidence>
<comment type="similarity">
    <text evidence="1 3">Belongs to the DapA family.</text>
</comment>
<keyword evidence="5" id="KW-1185">Reference proteome</keyword>
<dbReference type="EC" id="4.3.3.7" evidence="4"/>
<accession>A0ABV3PAE4</accession>
<dbReference type="GO" id="GO:0047448">
    <property type="term" value="F:5-dehydro-4-deoxyglucarate dehydratase activity"/>
    <property type="evidence" value="ECO:0007669"/>
    <property type="project" value="UniProtKB-EC"/>
</dbReference>
<dbReference type="Proteomes" id="UP001555826">
    <property type="component" value="Unassembled WGS sequence"/>
</dbReference>
<evidence type="ECO:0000256" key="3">
    <source>
        <dbReference type="PIRNR" id="PIRNR001365"/>
    </source>
</evidence>
<organism evidence="4 5">
    <name type="scientific">Kineococcus endophyticus</name>
    <dbReference type="NCBI Taxonomy" id="1181883"/>
    <lineage>
        <taxon>Bacteria</taxon>
        <taxon>Bacillati</taxon>
        <taxon>Actinomycetota</taxon>
        <taxon>Actinomycetes</taxon>
        <taxon>Kineosporiales</taxon>
        <taxon>Kineosporiaceae</taxon>
        <taxon>Kineococcus</taxon>
    </lineage>
</organism>
<sequence length="296" mass="30661">MLGPLSAFVLTPFDGDAVDERGFVALVERSAAAGVDSIGALGSTGSYAYLERSERARLARAAVEAAGDVPVVVGVGALSTREVLAVVEDAQQAGAAGLLLAPLSYQPLTDDEVFGLYEDVTAAASVPVCVYDNPRTTGFTFTDELRARVGRLPGVGSLKLPGVPADPDAARTWITDLRGAVAPGVTLGVSGDAFAVRGLRAGCDTWYSVVAGVLPRTCLDLTSAVLAGDDERVRRIEARLEPLWSLMAAHGSLRVAAAFAEQLGVVPRAGLPRPVRDLPAEGQRAVAELLVGGDWG</sequence>
<reference evidence="4 5" key="1">
    <citation type="submission" date="2024-07" db="EMBL/GenBank/DDBJ databases">
        <authorList>
            <person name="Thanompreechachai J."/>
            <person name="Duangmal K."/>
        </authorList>
    </citation>
    <scope>NUCLEOTIDE SEQUENCE [LARGE SCALE GENOMIC DNA]</scope>
    <source>
        <strain evidence="4 5">KCTC 19886</strain>
    </source>
</reference>
<name>A0ABV3PAE4_9ACTN</name>
<dbReference type="SUPFAM" id="SSF51569">
    <property type="entry name" value="Aldolase"/>
    <property type="match status" value="1"/>
</dbReference>